<dbReference type="AlphaFoldDB" id="A0ABD5P6T6"/>
<proteinExistence type="predicted"/>
<feature type="domain" description="Transcription regulator TrmB N-terminal" evidence="1">
    <location>
        <begin position="12"/>
        <end position="78"/>
    </location>
</feature>
<dbReference type="InterPro" id="IPR036388">
    <property type="entry name" value="WH-like_DNA-bd_sf"/>
</dbReference>
<comment type="caution">
    <text evidence="2">The sequence shown here is derived from an EMBL/GenBank/DDBJ whole genome shotgun (WGS) entry which is preliminary data.</text>
</comment>
<dbReference type="Pfam" id="PF01978">
    <property type="entry name" value="TrmB"/>
    <property type="match status" value="1"/>
</dbReference>
<keyword evidence="3" id="KW-1185">Reference proteome</keyword>
<organism evidence="2 3">
    <name type="scientific">Halobium salinum</name>
    <dbReference type="NCBI Taxonomy" id="1364940"/>
    <lineage>
        <taxon>Archaea</taxon>
        <taxon>Methanobacteriati</taxon>
        <taxon>Methanobacteriota</taxon>
        <taxon>Stenosarchaea group</taxon>
        <taxon>Halobacteria</taxon>
        <taxon>Halobacteriales</taxon>
        <taxon>Haloferacaceae</taxon>
        <taxon>Halobium</taxon>
    </lineage>
</organism>
<accession>A0ABD5P6T6</accession>
<dbReference type="EMBL" id="JBHSDS010000001">
    <property type="protein sequence ID" value="MFC4356446.1"/>
    <property type="molecule type" value="Genomic_DNA"/>
</dbReference>
<dbReference type="PANTHER" id="PTHR34293">
    <property type="entry name" value="HTH-TYPE TRANSCRIPTIONAL REGULATOR TRMBL2"/>
    <property type="match status" value="1"/>
</dbReference>
<evidence type="ECO:0000259" key="1">
    <source>
        <dbReference type="Pfam" id="PF01978"/>
    </source>
</evidence>
<dbReference type="SUPFAM" id="SSF46785">
    <property type="entry name" value="Winged helix' DNA-binding domain"/>
    <property type="match status" value="1"/>
</dbReference>
<sequence>MTGTDHEAVESLQRLGLSSYEAKVFLALQKLGSGTAREIHQLADVPRSQVYGAADDLEARGLVEIQQSTPKRYRPVDLDSARKRLGEEIEREREQAFEYLAEVRSEREGTETRDDVWTVRGREAISDRVATLVAEAERRVVFGTADPDLVTEELVATLESRADAGVDVTVLSENAEVRALFDGGPVEPVAVERPPPGPGARVLLVDDDTVLMSVVADAELPETSRETAIWSAGTPFGSVIGQFMEGGIRTILDF</sequence>
<protein>
    <submittedName>
        <fullName evidence="2">TrmB family transcriptional regulator</fullName>
    </submittedName>
</protein>
<dbReference type="Gene3D" id="1.10.10.10">
    <property type="entry name" value="Winged helix-like DNA-binding domain superfamily/Winged helix DNA-binding domain"/>
    <property type="match status" value="1"/>
</dbReference>
<dbReference type="InterPro" id="IPR036390">
    <property type="entry name" value="WH_DNA-bd_sf"/>
</dbReference>
<reference evidence="2 3" key="1">
    <citation type="journal article" date="2019" name="Int. J. Syst. Evol. Microbiol.">
        <title>The Global Catalogue of Microorganisms (GCM) 10K type strain sequencing project: providing services to taxonomists for standard genome sequencing and annotation.</title>
        <authorList>
            <consortium name="The Broad Institute Genomics Platform"/>
            <consortium name="The Broad Institute Genome Sequencing Center for Infectious Disease"/>
            <person name="Wu L."/>
            <person name="Ma J."/>
        </authorList>
    </citation>
    <scope>NUCLEOTIDE SEQUENCE [LARGE SCALE GENOMIC DNA]</scope>
    <source>
        <strain evidence="2 3">CGMCC 1.12553</strain>
    </source>
</reference>
<dbReference type="PANTHER" id="PTHR34293:SF1">
    <property type="entry name" value="HTH-TYPE TRANSCRIPTIONAL REGULATOR TRMBL2"/>
    <property type="match status" value="1"/>
</dbReference>
<gene>
    <name evidence="2" type="ORF">ACFO0N_00615</name>
</gene>
<evidence type="ECO:0000313" key="2">
    <source>
        <dbReference type="EMBL" id="MFC4356446.1"/>
    </source>
</evidence>
<evidence type="ECO:0000313" key="3">
    <source>
        <dbReference type="Proteomes" id="UP001595921"/>
    </source>
</evidence>
<dbReference type="InterPro" id="IPR002831">
    <property type="entry name" value="Tscrpt_reg_TrmB_N"/>
</dbReference>
<dbReference type="RefSeq" id="WP_267624798.1">
    <property type="nucleotide sequence ID" value="NZ_JAODIW010000010.1"/>
</dbReference>
<name>A0ABD5P6T6_9EURY</name>
<dbReference type="Proteomes" id="UP001595921">
    <property type="component" value="Unassembled WGS sequence"/>
</dbReference>
<dbReference type="InterPro" id="IPR051797">
    <property type="entry name" value="TrmB-like"/>
</dbReference>
<dbReference type="CDD" id="cd09124">
    <property type="entry name" value="PLDc_like_TrmB_middle"/>
    <property type="match status" value="1"/>
</dbReference>